<reference evidence="3 4" key="1">
    <citation type="submission" date="2021-03" db="EMBL/GenBank/DDBJ databases">
        <title>novel species isolated from a fishpond in China.</title>
        <authorList>
            <person name="Lu H."/>
            <person name="Cai Z."/>
        </authorList>
    </citation>
    <scope>NUCLEOTIDE SEQUENCE [LARGE SCALE GENOMIC DNA]</scope>
    <source>
        <strain evidence="3 4">YJ13C</strain>
    </source>
</reference>
<dbReference type="Pfam" id="PF13086">
    <property type="entry name" value="AAA_11"/>
    <property type="match status" value="2"/>
</dbReference>
<feature type="domain" description="DNA2/NAM7 helicase helicase" evidence="1">
    <location>
        <begin position="286"/>
        <end position="414"/>
    </location>
</feature>
<dbReference type="InterPro" id="IPR027417">
    <property type="entry name" value="P-loop_NTPase"/>
</dbReference>
<protein>
    <submittedName>
        <fullName evidence="3">DNA helicase</fullName>
    </submittedName>
</protein>
<evidence type="ECO:0000313" key="4">
    <source>
        <dbReference type="Proteomes" id="UP000664480"/>
    </source>
</evidence>
<dbReference type="InterPro" id="IPR045055">
    <property type="entry name" value="DNA2/NAM7-like"/>
</dbReference>
<dbReference type="PANTHER" id="PTHR10887">
    <property type="entry name" value="DNA2/NAM7 HELICASE FAMILY"/>
    <property type="match status" value="1"/>
</dbReference>
<dbReference type="EMBL" id="JAFKCU010000002">
    <property type="protein sequence ID" value="MBN7815717.1"/>
    <property type="molecule type" value="Genomic_DNA"/>
</dbReference>
<feature type="domain" description="DNA2/NAM7 helicase helicase" evidence="1">
    <location>
        <begin position="814"/>
        <end position="963"/>
    </location>
</feature>
<gene>
    <name evidence="3" type="ORF">J0A69_09765</name>
</gene>
<feature type="domain" description="DNA2/NAM7 helicase-like C-terminal" evidence="2">
    <location>
        <begin position="996"/>
        <end position="1163"/>
    </location>
</feature>
<proteinExistence type="predicted"/>
<dbReference type="SUPFAM" id="SSF52540">
    <property type="entry name" value="P-loop containing nucleoside triphosphate hydrolases"/>
    <property type="match status" value="1"/>
</dbReference>
<name>A0ABS3CFA8_9BACT</name>
<accession>A0ABS3CFA8</accession>
<dbReference type="InterPro" id="IPR047187">
    <property type="entry name" value="SF1_C_Upf1"/>
</dbReference>
<comment type="caution">
    <text evidence="3">The sequence shown here is derived from an EMBL/GenBank/DDBJ whole genome shotgun (WGS) entry which is preliminary data.</text>
</comment>
<keyword evidence="3" id="KW-0547">Nucleotide-binding</keyword>
<dbReference type="InterPro" id="IPR041679">
    <property type="entry name" value="DNA2/NAM7-like_C"/>
</dbReference>
<dbReference type="GO" id="GO:0004386">
    <property type="term" value="F:helicase activity"/>
    <property type="evidence" value="ECO:0007669"/>
    <property type="project" value="UniProtKB-KW"/>
</dbReference>
<dbReference type="Pfam" id="PF13087">
    <property type="entry name" value="AAA_12"/>
    <property type="match status" value="1"/>
</dbReference>
<evidence type="ECO:0000259" key="1">
    <source>
        <dbReference type="Pfam" id="PF13086"/>
    </source>
</evidence>
<keyword evidence="3" id="KW-0067">ATP-binding</keyword>
<dbReference type="PANTHER" id="PTHR10887:SF495">
    <property type="entry name" value="HELICASE SENATAXIN ISOFORM X1-RELATED"/>
    <property type="match status" value="1"/>
</dbReference>
<organism evidence="3 4">
    <name type="scientific">Algoriphagus pacificus</name>
    <dbReference type="NCBI Taxonomy" id="2811234"/>
    <lineage>
        <taxon>Bacteria</taxon>
        <taxon>Pseudomonadati</taxon>
        <taxon>Bacteroidota</taxon>
        <taxon>Cytophagia</taxon>
        <taxon>Cytophagales</taxon>
        <taxon>Cyclobacteriaceae</taxon>
        <taxon>Algoriphagus</taxon>
    </lineage>
</organism>
<evidence type="ECO:0000313" key="3">
    <source>
        <dbReference type="EMBL" id="MBN7815717.1"/>
    </source>
</evidence>
<dbReference type="InterPro" id="IPR041677">
    <property type="entry name" value="DNA2/NAM7_AAA_11"/>
</dbReference>
<dbReference type="Gene3D" id="3.40.50.300">
    <property type="entry name" value="P-loop containing nucleotide triphosphate hydrolases"/>
    <property type="match status" value="3"/>
</dbReference>
<dbReference type="Proteomes" id="UP000664480">
    <property type="component" value="Unassembled WGS sequence"/>
</dbReference>
<dbReference type="CDD" id="cd18808">
    <property type="entry name" value="SF1_C_Upf1"/>
    <property type="match status" value="1"/>
</dbReference>
<dbReference type="RefSeq" id="WP_206586370.1">
    <property type="nucleotide sequence ID" value="NZ_JAFKCU010000002.1"/>
</dbReference>
<evidence type="ECO:0000259" key="2">
    <source>
        <dbReference type="Pfam" id="PF13087"/>
    </source>
</evidence>
<keyword evidence="4" id="KW-1185">Reference proteome</keyword>
<sequence length="1292" mass="149015">MAESIFQTYLNRLTDLSSKNKSLYIPKIEGSGFIDLQELDFLNGENSFGILRKLIQKKKRIPLLPESDSRQSKTNLLSKSISRLSFKDQLTQEETGDRALYVSWLFAEGKLLNGQLVRAPLLMFPVSIEKEKGIWQLIPDGNLQWNPAFLLAYQHAYKLNFNSEIEDILESLSSDPVTFRTELAKIIQENFSIQLSSNLFEDKIVSFPNSQKSLDINRFEDGKVSVKPYGLLGLYAQKGSFLFSEYESLQSRFGEINLEELFQDHFAQVKSKTKPTEEKMFPVFPLDASQEQVLLDVRQGKSLVVEGPPGTGKSQLISNLVSDYIARGKKVLVVSQKRAALDVVFERMEKAGFGVFLGLVHDYKADQKNLFAKIKSQIDSIEKYQELNRGIDSIFLEREISTQSKTIRKLSDKFEEFRDSLIDTTAAGIPIKAMYLQAQNTKGKTLDSPFLTQLNWEDSLSFKNEFQLFKSYKTKFQGTFWENRVSFSHFQPINFQQLLQVLEEIESHDLQANPSIWNSNFLNKEKRNLIAQGPFSKSIEQVLNEFKTLKNPEFGLEIAFSSEKNEFLNKVQDSLSRAVQKLNSLDFDIPEELDALKAEQIELAEALDSWFKSMLLPWKKKHYNAFSNWIESSGKKFGRKDINQAFIELSKLSEIELELEELKDFSNLDKSLTQIGNTKAVVDEVLEWLSNENILKVISRIIGPEILGKSPENFQKHVSLLSEEFRKFESDLVRWKNYLTSSQIERLLFKEFEVDKSNLNQDFIDLQAYDRFMDEWDSTKKRLATVLEEQFAEYSTSEQLQLFEDSWYLSWISELEKTQPLLAEAGSLKLAQEMEEMKTAILEKRKRSQDFALLRLREQMSSNLEENRLGNRTTYRELSHQVNKKKQRWPIRKLIQEFEDEIFRLLPCWLASPETVSALFPASQNFDLVIFDEASQCQVERGLPAMLRGKQVVVAGDSKQLRPSDFYQVTWESEEEGVEFESESLLELAGYYFERRRLTGHYRSADPALIHFSNSHFYENLLEILPDYKTVEAGEPAFSCMKVEGIWENQTNRIEAVEVIEMVKKIGFDASEDTIGIVTGNYFQMELIRDLLWKAGLNSDRIKVRNIENVQGDEFDQVILSLGYAPNREGKLVTNFGLLGKSGAENRLNVAITRARKKMHVISSILPEDFRPSQVNNPGLALLKEFLTFVQNQLKEPLIVSPEVNLKHFEIDWSLKNRLLAMDSRYSKKIPSAVMDLIFIDSSGKKTAILTDDQRFFNAPTAKAAIAYHPILLEQKGWNWKWEWSRTALFKS</sequence>
<keyword evidence="3" id="KW-0378">Hydrolase</keyword>
<keyword evidence="3" id="KW-0347">Helicase</keyword>